<protein>
    <submittedName>
        <fullName evidence="1">Uncharacterized protein</fullName>
    </submittedName>
</protein>
<accession>A0A0R0LQK4</accession>
<proteinExistence type="predicted"/>
<dbReference type="AlphaFoldDB" id="A0A0R0LQK4"/>
<dbReference type="EMBL" id="LGUB01001558">
    <property type="protein sequence ID" value="KRH91756.1"/>
    <property type="molecule type" value="Genomic_DNA"/>
</dbReference>
<name>A0A0R0LQK4_9MICR</name>
<dbReference type="Proteomes" id="UP000051530">
    <property type="component" value="Unassembled WGS sequence"/>
</dbReference>
<gene>
    <name evidence="1" type="ORF">M153_27683000530</name>
</gene>
<evidence type="ECO:0000313" key="1">
    <source>
        <dbReference type="EMBL" id="KRH91756.1"/>
    </source>
</evidence>
<feature type="non-terminal residue" evidence="1">
    <location>
        <position position="1"/>
    </location>
</feature>
<reference evidence="1 2" key="1">
    <citation type="submission" date="2015-07" db="EMBL/GenBank/DDBJ databases">
        <title>The genome of Pseudoloma neurophilia, a relevant intracellular parasite of the zebrafish.</title>
        <authorList>
            <person name="Ndikumana S."/>
            <person name="Pelin A."/>
            <person name="Sanders J."/>
            <person name="Corradi N."/>
        </authorList>
    </citation>
    <scope>NUCLEOTIDE SEQUENCE [LARGE SCALE GENOMIC DNA]</scope>
    <source>
        <strain evidence="1 2">MK1</strain>
    </source>
</reference>
<keyword evidence="2" id="KW-1185">Reference proteome</keyword>
<evidence type="ECO:0000313" key="2">
    <source>
        <dbReference type="Proteomes" id="UP000051530"/>
    </source>
</evidence>
<sequence>ENDPFLKSIHESFEKINFISNQLNESSITTKSLDFNLINHLNDLISHLEYNLTLSKDNNLENKNNLINLKNDNLSKNNRIIVLSKNFIKKKEIFELEKLKFKNEMIKIENELLNIPLNNQLLQSEQNLHFNSIKMEKMESVIQIEETEINLIISKFYNEMNVILDELEDLTSQY</sequence>
<comment type="caution">
    <text evidence="1">The sequence shown here is derived from an EMBL/GenBank/DDBJ whole genome shotgun (WGS) entry which is preliminary data.</text>
</comment>
<organism evidence="1 2">
    <name type="scientific">Pseudoloma neurophilia</name>
    <dbReference type="NCBI Taxonomy" id="146866"/>
    <lineage>
        <taxon>Eukaryota</taxon>
        <taxon>Fungi</taxon>
        <taxon>Fungi incertae sedis</taxon>
        <taxon>Microsporidia</taxon>
        <taxon>Pseudoloma</taxon>
    </lineage>
</organism>
<dbReference type="VEuPathDB" id="MicrosporidiaDB:M153_27683000530"/>